<feature type="domain" description="Tetracyclin repressor-like C-terminal" evidence="4">
    <location>
        <begin position="45"/>
        <end position="150"/>
    </location>
</feature>
<dbReference type="Proteomes" id="UP000520767">
    <property type="component" value="Unassembled WGS sequence"/>
</dbReference>
<evidence type="ECO:0000313" key="5">
    <source>
        <dbReference type="EMBL" id="MBB4905041.1"/>
    </source>
</evidence>
<dbReference type="PANTHER" id="PTHR47506">
    <property type="entry name" value="TRANSCRIPTIONAL REGULATORY PROTEIN"/>
    <property type="match status" value="1"/>
</dbReference>
<evidence type="ECO:0000256" key="1">
    <source>
        <dbReference type="ARBA" id="ARBA00023015"/>
    </source>
</evidence>
<gene>
    <name evidence="5" type="ORF">FHR82_001251</name>
</gene>
<evidence type="ECO:0000256" key="2">
    <source>
        <dbReference type="ARBA" id="ARBA00023163"/>
    </source>
</evidence>
<dbReference type="SUPFAM" id="SSF48498">
    <property type="entry name" value="Tetracyclin repressor-like, C-terminal domain"/>
    <property type="match status" value="1"/>
</dbReference>
<dbReference type="InterPro" id="IPR011075">
    <property type="entry name" value="TetR_C"/>
</dbReference>
<dbReference type="RefSeq" id="WP_184809193.1">
    <property type="nucleotide sequence ID" value="NZ_JACHJQ010000001.1"/>
</dbReference>
<comment type="caution">
    <text evidence="5">The sequence shown here is derived from an EMBL/GenBank/DDBJ whole genome shotgun (WGS) entry which is preliminary data.</text>
</comment>
<keyword evidence="1" id="KW-0805">Transcription regulation</keyword>
<sequence length="169" mass="18254">MPGRALRDAERQTAKTTAEQRGSEQVGHAVFVSEVVKPARKAPAGIRRVWALCDEWLDYVAKPVFAGGCFFISATAEFDARPGRVRDAVAAARRDWRNLYETTIADAIRLGKISAQVTAGDLAFELDAVSRAAGEDALLHDDASVYERARGILLARLRAVSTGTAPELG</sequence>
<proteinExistence type="predicted"/>
<dbReference type="EMBL" id="JACHJQ010000001">
    <property type="protein sequence ID" value="MBB4905041.1"/>
    <property type="molecule type" value="Genomic_DNA"/>
</dbReference>
<keyword evidence="2" id="KW-0804">Transcription</keyword>
<evidence type="ECO:0000256" key="3">
    <source>
        <dbReference type="SAM" id="MobiDB-lite"/>
    </source>
</evidence>
<dbReference type="Pfam" id="PF16925">
    <property type="entry name" value="TetR_C_13"/>
    <property type="match status" value="1"/>
</dbReference>
<keyword evidence="6" id="KW-1185">Reference proteome</keyword>
<dbReference type="Gene3D" id="1.10.357.10">
    <property type="entry name" value="Tetracycline Repressor, domain 2"/>
    <property type="match status" value="1"/>
</dbReference>
<reference evidence="5 6" key="1">
    <citation type="submission" date="2020-08" db="EMBL/GenBank/DDBJ databases">
        <title>Genomic Encyclopedia of Type Strains, Phase III (KMG-III): the genomes of soil and plant-associated and newly described type strains.</title>
        <authorList>
            <person name="Whitman W."/>
        </authorList>
    </citation>
    <scope>NUCLEOTIDE SEQUENCE [LARGE SCALE GENOMIC DNA]</scope>
    <source>
        <strain evidence="5 6">CECT 8960</strain>
    </source>
</reference>
<name>A0A7W7VCH0_9PSEU</name>
<dbReference type="InterPro" id="IPR036271">
    <property type="entry name" value="Tet_transcr_reg_TetR-rel_C_sf"/>
</dbReference>
<dbReference type="AlphaFoldDB" id="A0A7W7VCH0"/>
<evidence type="ECO:0000313" key="6">
    <source>
        <dbReference type="Proteomes" id="UP000520767"/>
    </source>
</evidence>
<dbReference type="PANTHER" id="PTHR47506:SF6">
    <property type="entry name" value="HTH-TYPE TRANSCRIPTIONAL REPRESSOR NEMR"/>
    <property type="match status" value="1"/>
</dbReference>
<protein>
    <recommendedName>
        <fullName evidence="4">Tetracyclin repressor-like C-terminal domain-containing protein</fullName>
    </recommendedName>
</protein>
<organism evidence="5 6">
    <name type="scientific">Actinophytocola algeriensis</name>
    <dbReference type="NCBI Taxonomy" id="1768010"/>
    <lineage>
        <taxon>Bacteria</taxon>
        <taxon>Bacillati</taxon>
        <taxon>Actinomycetota</taxon>
        <taxon>Actinomycetes</taxon>
        <taxon>Pseudonocardiales</taxon>
        <taxon>Pseudonocardiaceae</taxon>
    </lineage>
</organism>
<accession>A0A7W7VCH0</accession>
<feature type="region of interest" description="Disordered" evidence="3">
    <location>
        <begin position="1"/>
        <end position="22"/>
    </location>
</feature>
<evidence type="ECO:0000259" key="4">
    <source>
        <dbReference type="Pfam" id="PF16925"/>
    </source>
</evidence>
<feature type="compositionally biased region" description="Basic and acidic residues" evidence="3">
    <location>
        <begin position="1"/>
        <end position="13"/>
    </location>
</feature>